<dbReference type="InterPro" id="IPR012674">
    <property type="entry name" value="Calycin"/>
</dbReference>
<keyword evidence="2" id="KW-0732">Signal</keyword>
<dbReference type="InterPro" id="IPR000566">
    <property type="entry name" value="Lipocln_cytosolic_FA-bd_dom"/>
</dbReference>
<reference evidence="6" key="1">
    <citation type="journal article" date="2023" name="Arch. Microbiol.">
        <title>Desulfoferula mesophilus gen. nov. sp. nov., a mesophilic sulfate-reducing bacterium isolated from a brackish lake sediment.</title>
        <authorList>
            <person name="Watanabe T."/>
            <person name="Yabe T."/>
            <person name="Tsuji J.M."/>
            <person name="Fukui M."/>
        </authorList>
    </citation>
    <scope>NUCLEOTIDE SEQUENCE [LARGE SCALE GENOMIC DNA]</scope>
    <source>
        <strain evidence="6">12FAK</strain>
    </source>
</reference>
<dbReference type="PROSITE" id="PS00213">
    <property type="entry name" value="LIPOCALIN"/>
    <property type="match status" value="1"/>
</dbReference>
<dbReference type="SUPFAM" id="SSF50814">
    <property type="entry name" value="Lipocalins"/>
    <property type="match status" value="1"/>
</dbReference>
<dbReference type="Proteomes" id="UP001366166">
    <property type="component" value="Chromosome"/>
</dbReference>
<evidence type="ECO:0000313" key="6">
    <source>
        <dbReference type="Proteomes" id="UP001366166"/>
    </source>
</evidence>
<dbReference type="PIRSF" id="PIRSF036893">
    <property type="entry name" value="Lipocalin_ApoD"/>
    <property type="match status" value="1"/>
</dbReference>
<keyword evidence="3" id="KW-0449">Lipoprotein</keyword>
<feature type="lipid moiety-binding region" description="S-diacylglycerol cysteine" evidence="3">
    <location>
        <position position="27"/>
    </location>
</feature>
<dbReference type="Pfam" id="PF08212">
    <property type="entry name" value="Lipocalin_2"/>
    <property type="match status" value="1"/>
</dbReference>
<evidence type="ECO:0000256" key="3">
    <source>
        <dbReference type="PIRSR" id="PIRSR036893-52"/>
    </source>
</evidence>
<dbReference type="InterPro" id="IPR022272">
    <property type="entry name" value="Lipocalin_CS"/>
</dbReference>
<feature type="chain" id="PRO_5043115504" evidence="2">
    <location>
        <begin position="27"/>
        <end position="185"/>
    </location>
</feature>
<proteinExistence type="inferred from homology"/>
<keyword evidence="3" id="KW-0564">Palmitate</keyword>
<dbReference type="AlphaFoldDB" id="A0AAU9ECZ6"/>
<dbReference type="CDD" id="cd19438">
    <property type="entry name" value="lipocalin_Blc-like"/>
    <property type="match status" value="1"/>
</dbReference>
<keyword evidence="6" id="KW-1185">Reference proteome</keyword>
<dbReference type="InterPro" id="IPR047202">
    <property type="entry name" value="Lipocalin_Blc-like_dom"/>
</dbReference>
<evidence type="ECO:0000256" key="2">
    <source>
        <dbReference type="PIRNR" id="PIRNR036893"/>
    </source>
</evidence>
<dbReference type="InterPro" id="IPR022271">
    <property type="entry name" value="Lipocalin_ApoD"/>
</dbReference>
<dbReference type="RefSeq" id="WP_338604524.1">
    <property type="nucleotide sequence ID" value="NZ_AP028679.1"/>
</dbReference>
<dbReference type="KEGG" id="dmp:FAK_02200"/>
<organism evidence="5 6">
    <name type="scientific">Desulfoferula mesophila</name>
    <dbReference type="NCBI Taxonomy" id="3058419"/>
    <lineage>
        <taxon>Bacteria</taxon>
        <taxon>Pseudomonadati</taxon>
        <taxon>Thermodesulfobacteriota</taxon>
        <taxon>Desulfarculia</taxon>
        <taxon>Desulfarculales</taxon>
        <taxon>Desulfarculaceae</taxon>
        <taxon>Desulfoferula</taxon>
    </lineage>
</organism>
<sequence>MKRKFKISRIFLITAMVALLLTMALACEKTMPTDDHTVTSVDLKRYVGKWYEIASLPAPFQEGCFCTTAEYSLEKDHVKVVNRCRRGSPQGEVDEALGKAWPVEGSNNSRLKVSFFWPFKGDYWIIGLDQDYQWAMVGHPQKKYLWILSRSPNMPTELYQSLVSKAKSMGYDVARLKLMNQACYR</sequence>
<dbReference type="PANTHER" id="PTHR10612:SF34">
    <property type="entry name" value="APOLIPOPROTEIN D"/>
    <property type="match status" value="1"/>
</dbReference>
<dbReference type="EMBL" id="AP028679">
    <property type="protein sequence ID" value="BEQ13154.1"/>
    <property type="molecule type" value="Genomic_DNA"/>
</dbReference>
<protein>
    <submittedName>
        <fullName evidence="5">Membrane protein</fullName>
    </submittedName>
</protein>
<name>A0AAU9ECZ6_9BACT</name>
<dbReference type="PRINTS" id="PR01171">
    <property type="entry name" value="BCTLIPOCALIN"/>
</dbReference>
<dbReference type="PANTHER" id="PTHR10612">
    <property type="entry name" value="APOLIPOPROTEIN D"/>
    <property type="match status" value="1"/>
</dbReference>
<dbReference type="PROSITE" id="PS51257">
    <property type="entry name" value="PROKAR_LIPOPROTEIN"/>
    <property type="match status" value="1"/>
</dbReference>
<evidence type="ECO:0000259" key="4">
    <source>
        <dbReference type="Pfam" id="PF08212"/>
    </source>
</evidence>
<dbReference type="InterPro" id="IPR002446">
    <property type="entry name" value="Lipocalin_bac"/>
</dbReference>
<accession>A0AAU9ECZ6</accession>
<feature type="lipid moiety-binding region" description="N-palmitoyl cysteine" evidence="3">
    <location>
        <position position="27"/>
    </location>
</feature>
<gene>
    <name evidence="5" type="ORF">FAK_02200</name>
</gene>
<feature type="domain" description="Lipocalin/cytosolic fatty-acid binding" evidence="4">
    <location>
        <begin position="41"/>
        <end position="180"/>
    </location>
</feature>
<dbReference type="GO" id="GO:0006950">
    <property type="term" value="P:response to stress"/>
    <property type="evidence" value="ECO:0007669"/>
    <property type="project" value="UniProtKB-ARBA"/>
</dbReference>
<evidence type="ECO:0000313" key="5">
    <source>
        <dbReference type="EMBL" id="BEQ13154.1"/>
    </source>
</evidence>
<comment type="similarity">
    <text evidence="1 2">Belongs to the calycin superfamily. Lipocalin family.</text>
</comment>
<dbReference type="Gene3D" id="2.40.128.20">
    <property type="match status" value="1"/>
</dbReference>
<feature type="signal peptide" evidence="2">
    <location>
        <begin position="1"/>
        <end position="26"/>
    </location>
</feature>
<evidence type="ECO:0000256" key="1">
    <source>
        <dbReference type="ARBA" id="ARBA00006889"/>
    </source>
</evidence>